<dbReference type="Proteomes" id="UP000199169">
    <property type="component" value="Unassembled WGS sequence"/>
</dbReference>
<dbReference type="EMBL" id="FLQX01000162">
    <property type="protein sequence ID" value="SBT09944.1"/>
    <property type="molecule type" value="Genomic_DNA"/>
</dbReference>
<proteinExistence type="predicted"/>
<reference evidence="1 2" key="1">
    <citation type="submission" date="2016-06" db="EMBL/GenBank/DDBJ databases">
        <authorList>
            <person name="Kjaerup R.B."/>
            <person name="Dalgaard T.S."/>
            <person name="Juul-Madsen H.R."/>
        </authorList>
    </citation>
    <scope>NUCLEOTIDE SEQUENCE [LARGE SCALE GENOMIC DNA]</scope>
    <source>
        <strain evidence="1">3</strain>
    </source>
</reference>
<evidence type="ECO:0000313" key="2">
    <source>
        <dbReference type="Proteomes" id="UP000199169"/>
    </source>
</evidence>
<dbReference type="AlphaFoldDB" id="A0A1A8XYA0"/>
<organism evidence="1 2">
    <name type="scientific">Candidatus Accumulibacter aalborgensis</name>
    <dbReference type="NCBI Taxonomy" id="1860102"/>
    <lineage>
        <taxon>Bacteria</taxon>
        <taxon>Pseudomonadati</taxon>
        <taxon>Pseudomonadota</taxon>
        <taxon>Betaproteobacteria</taxon>
        <taxon>Candidatus Accumulibacter</taxon>
    </lineage>
</organism>
<accession>A0A1A8XYA0</accession>
<name>A0A1A8XYA0_9PROT</name>
<gene>
    <name evidence="1" type="ORF">ACCAA_810004</name>
</gene>
<keyword evidence="2" id="KW-1185">Reference proteome</keyword>
<sequence>MACATVPRMATMKAAIIVFEWPGSRPCSAPSRIALGMNSQALVVPCASRVAKGVIGFPSQVFGDRFELTDGFVRALRAVANRLFKAVIDVVVHQRLLGVADGAFYGLQLLGDVQAFAAVLKHADDTSEVPLGALQTLDDFRMGSVCAHATYPIPQDRIRQV</sequence>
<protein>
    <submittedName>
        <fullName evidence="1">Uncharacterized protein</fullName>
    </submittedName>
</protein>
<evidence type="ECO:0000313" key="1">
    <source>
        <dbReference type="EMBL" id="SBT09944.1"/>
    </source>
</evidence>